<organism evidence="1 2">
    <name type="scientific">Nadsonia fulvescens var. elongata DSM 6958</name>
    <dbReference type="NCBI Taxonomy" id="857566"/>
    <lineage>
        <taxon>Eukaryota</taxon>
        <taxon>Fungi</taxon>
        <taxon>Dikarya</taxon>
        <taxon>Ascomycota</taxon>
        <taxon>Saccharomycotina</taxon>
        <taxon>Dipodascomycetes</taxon>
        <taxon>Dipodascales</taxon>
        <taxon>Dipodascales incertae sedis</taxon>
        <taxon>Nadsonia</taxon>
    </lineage>
</organism>
<dbReference type="PANTHER" id="PTHR12459">
    <property type="entry name" value="TRANSMEMBRANE PROTEIN 135-RELATED"/>
    <property type="match status" value="1"/>
</dbReference>
<keyword evidence="2" id="KW-1185">Reference proteome</keyword>
<evidence type="ECO:0008006" key="3">
    <source>
        <dbReference type="Google" id="ProtNLM"/>
    </source>
</evidence>
<dbReference type="OrthoDB" id="4021778at2759"/>
<accession>A0A1E3PL98</accession>
<sequence length="332" mass="38753">MTSWFYYPEKLPQSYHKWITMASTTDEKLVHLLREIHFGRLLFNRVPENQANIETLRSLYEKFQISYPDPLLFKSQPEHEHESAPVNNSGTVMPYVNCRLVHRNVTSNCEIHALWRLVTGFEYAFMIYLPLNCVLSLKTIIPLIQNRKSGKSPLTARNLFQFLKPILISSTRSSVFLSSFIVIIYYTICVSRNYLPLILKGIYLLNEKSPKDHDYHHDELSWRTRFDKYSPIAGSIFCGLSIFLEPQRKQGELALFVFMKGIYCLLIRERENNTTTDENKGLNYKKKSYYVFPSKNVESLVFSLSFSTLLVLYQRDKALVRGVFNKLIGLCV</sequence>
<gene>
    <name evidence="1" type="ORF">NADFUDRAFT_50137</name>
</gene>
<dbReference type="Proteomes" id="UP000095009">
    <property type="component" value="Unassembled WGS sequence"/>
</dbReference>
<name>A0A1E3PL98_9ASCO</name>
<dbReference type="PANTHER" id="PTHR12459:SF15">
    <property type="entry name" value="TRANSMEMBRANE PROTEIN 135"/>
    <property type="match status" value="1"/>
</dbReference>
<evidence type="ECO:0000313" key="1">
    <source>
        <dbReference type="EMBL" id="ODQ66216.1"/>
    </source>
</evidence>
<evidence type="ECO:0000313" key="2">
    <source>
        <dbReference type="Proteomes" id="UP000095009"/>
    </source>
</evidence>
<dbReference type="InterPro" id="IPR026749">
    <property type="entry name" value="Tmem135"/>
</dbReference>
<reference evidence="1 2" key="1">
    <citation type="journal article" date="2016" name="Proc. Natl. Acad. Sci. U.S.A.">
        <title>Comparative genomics of biotechnologically important yeasts.</title>
        <authorList>
            <person name="Riley R."/>
            <person name="Haridas S."/>
            <person name="Wolfe K.H."/>
            <person name="Lopes M.R."/>
            <person name="Hittinger C.T."/>
            <person name="Goeker M."/>
            <person name="Salamov A.A."/>
            <person name="Wisecaver J.H."/>
            <person name="Long T.M."/>
            <person name="Calvey C.H."/>
            <person name="Aerts A.L."/>
            <person name="Barry K.W."/>
            <person name="Choi C."/>
            <person name="Clum A."/>
            <person name="Coughlan A.Y."/>
            <person name="Deshpande S."/>
            <person name="Douglass A.P."/>
            <person name="Hanson S.J."/>
            <person name="Klenk H.-P."/>
            <person name="LaButti K.M."/>
            <person name="Lapidus A."/>
            <person name="Lindquist E.A."/>
            <person name="Lipzen A.M."/>
            <person name="Meier-Kolthoff J.P."/>
            <person name="Ohm R.A."/>
            <person name="Otillar R.P."/>
            <person name="Pangilinan J.L."/>
            <person name="Peng Y."/>
            <person name="Rokas A."/>
            <person name="Rosa C.A."/>
            <person name="Scheuner C."/>
            <person name="Sibirny A.A."/>
            <person name="Slot J.C."/>
            <person name="Stielow J.B."/>
            <person name="Sun H."/>
            <person name="Kurtzman C.P."/>
            <person name="Blackwell M."/>
            <person name="Grigoriev I.V."/>
            <person name="Jeffries T.W."/>
        </authorList>
    </citation>
    <scope>NUCLEOTIDE SEQUENCE [LARGE SCALE GENOMIC DNA]</scope>
    <source>
        <strain evidence="1 2">DSM 6958</strain>
    </source>
</reference>
<protein>
    <recommendedName>
        <fullName evidence="3">Transmembrane protein 135 N-terminal domain-containing protein</fullName>
    </recommendedName>
</protein>
<dbReference type="AlphaFoldDB" id="A0A1E3PL98"/>
<proteinExistence type="predicted"/>
<dbReference type="EMBL" id="KV454408">
    <property type="protein sequence ID" value="ODQ66216.1"/>
    <property type="molecule type" value="Genomic_DNA"/>
</dbReference>